<dbReference type="PANTHER" id="PTHR21666:SF270">
    <property type="entry name" value="MUREIN HYDROLASE ACTIVATOR ENVC"/>
    <property type="match status" value="1"/>
</dbReference>
<sequence>MTISSGPIKAQSLNELGDQIMEYTKKLYQLAKSKDTLNNQIKIIDIQIAQTQLKIQQTLATINQLKGDIADLTAEIDDLDVSLNDLSQIYLQEINQNYKLQKRIPFLAIIASGNFNNFFESYKYLSIIQKNNQETLLSMETARTNLDIQKQIKAKKQKELENQEIELASQQSNLAAQKTSKVGLLEVTKNDEARYQKLKQAAEEELSSLLGATFAYKKTVKKGDLIGLMGNTGYSFGDHLHFGLYNLTESNLNSWTYANDIDATSYLNEHRWPMNGLDSINSVCEALGSSNCLTQLRGNTKYSYLYSDRFHHGLDMVATDKRIFAIEDGVAYTFRNTKSSLGNHVKIFHPDGKMTLYLHLQ</sequence>
<dbReference type="AlphaFoldDB" id="A0A0G0IIB5"/>
<name>A0A0G0IIB5_9BACT</name>
<evidence type="ECO:0000256" key="1">
    <source>
        <dbReference type="SAM" id="Coils"/>
    </source>
</evidence>
<comment type="caution">
    <text evidence="2">The sequence shown here is derived from an EMBL/GenBank/DDBJ whole genome shotgun (WGS) entry which is preliminary data.</text>
</comment>
<protein>
    <submittedName>
        <fullName evidence="2">Peptidase, M23 family domain protein</fullName>
    </submittedName>
</protein>
<keyword evidence="1" id="KW-0175">Coiled coil</keyword>
<reference evidence="2 3" key="1">
    <citation type="journal article" date="2015" name="Nature">
        <title>rRNA introns, odd ribosomes, and small enigmatic genomes across a large radiation of phyla.</title>
        <authorList>
            <person name="Brown C.T."/>
            <person name="Hug L.A."/>
            <person name="Thomas B.C."/>
            <person name="Sharon I."/>
            <person name="Castelle C.J."/>
            <person name="Singh A."/>
            <person name="Wilkins M.J."/>
            <person name="Williams K.H."/>
            <person name="Banfield J.F."/>
        </authorList>
    </citation>
    <scope>NUCLEOTIDE SEQUENCE [LARGE SCALE GENOMIC DNA]</scope>
</reference>
<dbReference type="Gene3D" id="2.70.70.10">
    <property type="entry name" value="Glucose Permease (Domain IIA)"/>
    <property type="match status" value="2"/>
</dbReference>
<dbReference type="InterPro" id="IPR050570">
    <property type="entry name" value="Cell_wall_metabolism_enzyme"/>
</dbReference>
<feature type="coiled-coil region" evidence="1">
    <location>
        <begin position="55"/>
        <end position="89"/>
    </location>
</feature>
<dbReference type="GO" id="GO:0004222">
    <property type="term" value="F:metalloendopeptidase activity"/>
    <property type="evidence" value="ECO:0007669"/>
    <property type="project" value="TreeGrafter"/>
</dbReference>
<gene>
    <name evidence="2" type="ORF">US68_C0002G0012</name>
</gene>
<dbReference type="SUPFAM" id="SSF51261">
    <property type="entry name" value="Duplicated hybrid motif"/>
    <property type="match status" value="2"/>
</dbReference>
<evidence type="ECO:0000313" key="2">
    <source>
        <dbReference type="EMBL" id="KKQ50735.1"/>
    </source>
</evidence>
<dbReference type="CDD" id="cd12797">
    <property type="entry name" value="M23_peptidase"/>
    <property type="match status" value="2"/>
</dbReference>
<dbReference type="Proteomes" id="UP000034231">
    <property type="component" value="Unassembled WGS sequence"/>
</dbReference>
<dbReference type="Gene3D" id="6.10.250.3150">
    <property type="match status" value="1"/>
</dbReference>
<proteinExistence type="predicted"/>
<dbReference type="EMBL" id="LBTX01000002">
    <property type="protein sequence ID" value="KKQ50735.1"/>
    <property type="molecule type" value="Genomic_DNA"/>
</dbReference>
<dbReference type="InterPro" id="IPR011055">
    <property type="entry name" value="Dup_hybrid_motif"/>
</dbReference>
<accession>A0A0G0IIB5</accession>
<dbReference type="PANTHER" id="PTHR21666">
    <property type="entry name" value="PEPTIDASE-RELATED"/>
    <property type="match status" value="1"/>
</dbReference>
<evidence type="ECO:0000313" key="3">
    <source>
        <dbReference type="Proteomes" id="UP000034231"/>
    </source>
</evidence>
<feature type="coiled-coil region" evidence="1">
    <location>
        <begin position="146"/>
        <end position="205"/>
    </location>
</feature>
<organism evidence="2 3">
    <name type="scientific">Candidatus Shapirobacteria bacterium GW2011_GWE1_38_10</name>
    <dbReference type="NCBI Taxonomy" id="1618488"/>
    <lineage>
        <taxon>Bacteria</taxon>
        <taxon>Candidatus Shapironibacteriota</taxon>
    </lineage>
</organism>